<dbReference type="Proteomes" id="UP000011713">
    <property type="component" value="Unassembled WGS sequence"/>
</dbReference>
<evidence type="ECO:0000313" key="2">
    <source>
        <dbReference type="Proteomes" id="UP000011713"/>
    </source>
</evidence>
<dbReference type="EMBL" id="JH597987">
    <property type="status" value="NOT_ANNOTATED_CDS"/>
    <property type="molecule type" value="Genomic_DNA"/>
</dbReference>
<dbReference type="EnsemblProtists" id="HpaT810662">
    <property type="protein sequence ID" value="HpaP810662"/>
    <property type="gene ID" value="HpaG810662"/>
</dbReference>
<name>M4BVW8_HYAAE</name>
<dbReference type="InParanoid" id="M4BVW8"/>
<organism evidence="1 2">
    <name type="scientific">Hyaloperonospora arabidopsidis (strain Emoy2)</name>
    <name type="common">Downy mildew agent</name>
    <name type="synonym">Peronospora arabidopsidis</name>
    <dbReference type="NCBI Taxonomy" id="559515"/>
    <lineage>
        <taxon>Eukaryota</taxon>
        <taxon>Sar</taxon>
        <taxon>Stramenopiles</taxon>
        <taxon>Oomycota</taxon>
        <taxon>Peronosporomycetes</taxon>
        <taxon>Peronosporales</taxon>
        <taxon>Peronosporaceae</taxon>
        <taxon>Hyaloperonospora</taxon>
    </lineage>
</organism>
<accession>M4BVW8</accession>
<protein>
    <submittedName>
        <fullName evidence="1">Uncharacterized protein</fullName>
    </submittedName>
</protein>
<sequence>MAKFEFVATRIRTSRFFKTGLTSTIARMIIQSRAALQRKVYYITPASCPEPKDSMFDTAMKIRLLQSALKAWYAEC</sequence>
<evidence type="ECO:0000313" key="1">
    <source>
        <dbReference type="EnsemblProtists" id="HpaP810662"/>
    </source>
</evidence>
<dbReference type="HOGENOM" id="CLU_2659804_0_0_1"/>
<keyword evidence="2" id="KW-1185">Reference proteome</keyword>
<reference evidence="2" key="1">
    <citation type="journal article" date="2010" name="Science">
        <title>Signatures of adaptation to obligate biotrophy in the Hyaloperonospora arabidopsidis genome.</title>
        <authorList>
            <person name="Baxter L."/>
            <person name="Tripathy S."/>
            <person name="Ishaque N."/>
            <person name="Boot N."/>
            <person name="Cabral A."/>
            <person name="Kemen E."/>
            <person name="Thines M."/>
            <person name="Ah-Fong A."/>
            <person name="Anderson R."/>
            <person name="Badejoko W."/>
            <person name="Bittner-Eddy P."/>
            <person name="Boore J.L."/>
            <person name="Chibucos M.C."/>
            <person name="Coates M."/>
            <person name="Dehal P."/>
            <person name="Delehaunty K."/>
            <person name="Dong S."/>
            <person name="Downton P."/>
            <person name="Dumas B."/>
            <person name="Fabro G."/>
            <person name="Fronick C."/>
            <person name="Fuerstenberg S.I."/>
            <person name="Fulton L."/>
            <person name="Gaulin E."/>
            <person name="Govers F."/>
            <person name="Hughes L."/>
            <person name="Humphray S."/>
            <person name="Jiang R.H."/>
            <person name="Judelson H."/>
            <person name="Kamoun S."/>
            <person name="Kyung K."/>
            <person name="Meijer H."/>
            <person name="Minx P."/>
            <person name="Morris P."/>
            <person name="Nelson J."/>
            <person name="Phuntumart V."/>
            <person name="Qutob D."/>
            <person name="Rehmany A."/>
            <person name="Rougon-Cardoso A."/>
            <person name="Ryden P."/>
            <person name="Torto-Alalibo T."/>
            <person name="Studholme D."/>
            <person name="Wang Y."/>
            <person name="Win J."/>
            <person name="Wood J."/>
            <person name="Clifton S.W."/>
            <person name="Rogers J."/>
            <person name="Van den Ackerveken G."/>
            <person name="Jones J.D."/>
            <person name="McDowell J.M."/>
            <person name="Beynon J."/>
            <person name="Tyler B.M."/>
        </authorList>
    </citation>
    <scope>NUCLEOTIDE SEQUENCE [LARGE SCALE GENOMIC DNA]</scope>
    <source>
        <strain evidence="2">Emoy2</strain>
    </source>
</reference>
<proteinExistence type="predicted"/>
<dbReference type="AlphaFoldDB" id="M4BVW8"/>
<dbReference type="VEuPathDB" id="FungiDB:HpaG810662"/>
<reference evidence="1" key="2">
    <citation type="submission" date="2015-06" db="UniProtKB">
        <authorList>
            <consortium name="EnsemblProtists"/>
        </authorList>
    </citation>
    <scope>IDENTIFICATION</scope>
    <source>
        <strain evidence="1">Emoy2</strain>
    </source>
</reference>